<name>A0ABM0Y416_CAMSA</name>
<sequence length="228" mass="26394">MVSIFGGSPVLCLFSRFVVFPAHGIRTRRDLHFPALILAKIVSFVAQDGIKHLRNWLVAGRAGRVAVHSPETLALVRLDRHSDFVKWARPDSVYHDFFGMCLYEKNPYALYVKSLFLAFQCSALKEAIAVVSTIKHVYPVAELLWIMLKSCEGTMDMDFYWNYKKKSRFGDVDLLADSLMYHITKMRPKRRGTFSKAWQFEEALQEFNGERCIDCIFFYLSRDVMLLS</sequence>
<keyword evidence="1" id="KW-1185">Reference proteome</keyword>
<dbReference type="GeneID" id="104772163"/>
<organism evidence="1 2">
    <name type="scientific">Camelina sativa</name>
    <name type="common">False flax</name>
    <name type="synonym">Myagrum sativum</name>
    <dbReference type="NCBI Taxonomy" id="90675"/>
    <lineage>
        <taxon>Eukaryota</taxon>
        <taxon>Viridiplantae</taxon>
        <taxon>Streptophyta</taxon>
        <taxon>Embryophyta</taxon>
        <taxon>Tracheophyta</taxon>
        <taxon>Spermatophyta</taxon>
        <taxon>Magnoliopsida</taxon>
        <taxon>eudicotyledons</taxon>
        <taxon>Gunneridae</taxon>
        <taxon>Pentapetalae</taxon>
        <taxon>rosids</taxon>
        <taxon>malvids</taxon>
        <taxon>Brassicales</taxon>
        <taxon>Brassicaceae</taxon>
        <taxon>Camelineae</taxon>
        <taxon>Camelina</taxon>
    </lineage>
</organism>
<dbReference type="Proteomes" id="UP000694864">
    <property type="component" value="Chromosome 20"/>
</dbReference>
<protein>
    <submittedName>
        <fullName evidence="2">Uncharacterized protein LOC104772163</fullName>
    </submittedName>
</protein>
<evidence type="ECO:0000313" key="1">
    <source>
        <dbReference type="Proteomes" id="UP000694864"/>
    </source>
</evidence>
<proteinExistence type="predicted"/>
<dbReference type="RefSeq" id="XP_010495109.1">
    <property type="nucleotide sequence ID" value="XM_010496807.1"/>
</dbReference>
<accession>A0ABM0Y416</accession>
<gene>
    <name evidence="2" type="primary">LOC104772163</name>
</gene>
<reference evidence="1" key="1">
    <citation type="journal article" date="2014" name="Nat. Commun.">
        <title>The emerging biofuel crop Camelina sativa retains a highly undifferentiated hexaploid genome structure.</title>
        <authorList>
            <person name="Kagale S."/>
            <person name="Koh C."/>
            <person name="Nixon J."/>
            <person name="Bollina V."/>
            <person name="Clarke W.E."/>
            <person name="Tuteja R."/>
            <person name="Spillane C."/>
            <person name="Robinson S.J."/>
            <person name="Links M.G."/>
            <person name="Clarke C."/>
            <person name="Higgins E.E."/>
            <person name="Huebert T."/>
            <person name="Sharpe A.G."/>
            <person name="Parkin I.A."/>
        </authorList>
    </citation>
    <scope>NUCLEOTIDE SEQUENCE [LARGE SCALE GENOMIC DNA]</scope>
    <source>
        <strain evidence="1">cv. DH55</strain>
    </source>
</reference>
<evidence type="ECO:0000313" key="2">
    <source>
        <dbReference type="RefSeq" id="XP_010495109.1"/>
    </source>
</evidence>
<reference evidence="2" key="2">
    <citation type="submission" date="2025-08" db="UniProtKB">
        <authorList>
            <consortium name="RefSeq"/>
        </authorList>
    </citation>
    <scope>IDENTIFICATION</scope>
    <source>
        <tissue evidence="2">Leaf</tissue>
    </source>
</reference>